<dbReference type="EMBL" id="VFOZ01000001">
    <property type="protein sequence ID" value="TQL99220.1"/>
    <property type="molecule type" value="Genomic_DNA"/>
</dbReference>
<gene>
    <name evidence="2" type="ORF">FB559_4877</name>
</gene>
<keyword evidence="3" id="KW-1185">Reference proteome</keyword>
<evidence type="ECO:0000313" key="3">
    <source>
        <dbReference type="Proteomes" id="UP000316096"/>
    </source>
</evidence>
<dbReference type="OrthoDB" id="3297985at2"/>
<feature type="transmembrane region" description="Helical" evidence="1">
    <location>
        <begin position="64"/>
        <end position="83"/>
    </location>
</feature>
<name>A0A543CQF7_9ACTN</name>
<feature type="transmembrane region" description="Helical" evidence="1">
    <location>
        <begin position="104"/>
        <end position="130"/>
    </location>
</feature>
<protein>
    <submittedName>
        <fullName evidence="2">ABC-2 type transport system permease protein</fullName>
    </submittedName>
</protein>
<evidence type="ECO:0000313" key="2">
    <source>
        <dbReference type="EMBL" id="TQL99220.1"/>
    </source>
</evidence>
<keyword evidence="1" id="KW-0812">Transmembrane</keyword>
<dbReference type="RefSeq" id="WP_141957851.1">
    <property type="nucleotide sequence ID" value="NZ_VFOZ01000001.1"/>
</dbReference>
<keyword evidence="1" id="KW-1133">Transmembrane helix</keyword>
<feature type="transmembrane region" description="Helical" evidence="1">
    <location>
        <begin position="174"/>
        <end position="192"/>
    </location>
</feature>
<reference evidence="2 3" key="1">
    <citation type="submission" date="2019-06" db="EMBL/GenBank/DDBJ databases">
        <title>Sequencing the genomes of 1000 actinobacteria strains.</title>
        <authorList>
            <person name="Klenk H.-P."/>
        </authorList>
    </citation>
    <scope>NUCLEOTIDE SEQUENCE [LARGE SCALE GENOMIC DNA]</scope>
    <source>
        <strain evidence="2 3">DSM 102200</strain>
    </source>
</reference>
<dbReference type="Proteomes" id="UP000316096">
    <property type="component" value="Unassembled WGS sequence"/>
</dbReference>
<dbReference type="AlphaFoldDB" id="A0A543CQF7"/>
<feature type="transmembrane region" description="Helical" evidence="1">
    <location>
        <begin position="150"/>
        <end position="167"/>
    </location>
</feature>
<comment type="caution">
    <text evidence="2">The sequence shown here is derived from an EMBL/GenBank/DDBJ whole genome shotgun (WGS) entry which is preliminary data.</text>
</comment>
<organism evidence="2 3">
    <name type="scientific">Actinoallomurus bryophytorum</name>
    <dbReference type="NCBI Taxonomy" id="1490222"/>
    <lineage>
        <taxon>Bacteria</taxon>
        <taxon>Bacillati</taxon>
        <taxon>Actinomycetota</taxon>
        <taxon>Actinomycetes</taxon>
        <taxon>Streptosporangiales</taxon>
        <taxon>Thermomonosporaceae</taxon>
        <taxon>Actinoallomurus</taxon>
    </lineage>
</organism>
<keyword evidence="1" id="KW-0472">Membrane</keyword>
<sequence length="252" mass="25530">MRPAGMRRALHAEWTKLRTAPGTVWLVLAVIALTVAMGAAATVSCPGDGCAVDPARTSLSGVELGQAVVAILAVLAIGGEYSTGMIRVTLTAMPRRTTVLAAKAAVLSGVVLVAGTVSVLASLLAGRLILPGPHPSAGDGSVLRATAGSILYLALIGLLSLGTAIAVRDPATAIGSVLGLLYLFPIITHAVSDPDWQRHLEQIGPMSAGLTVQATTHLSGLPIGPWAGLGVLAIWAAASLLFAGLLLHLRDA</sequence>
<evidence type="ECO:0000256" key="1">
    <source>
        <dbReference type="SAM" id="Phobius"/>
    </source>
</evidence>
<feature type="transmembrane region" description="Helical" evidence="1">
    <location>
        <begin position="226"/>
        <end position="249"/>
    </location>
</feature>
<proteinExistence type="predicted"/>
<accession>A0A543CQF7</accession>